<dbReference type="NCBIfam" id="NF008911">
    <property type="entry name" value="PRK12275.1-2"/>
    <property type="match status" value="1"/>
</dbReference>
<dbReference type="InterPro" id="IPR012657">
    <property type="entry name" value="23S_rRNA-intervening_sequence"/>
</dbReference>
<dbReference type="STRING" id="692418.SAMN04488029_1767"/>
<dbReference type="AlphaFoldDB" id="A0A1W2GBA6"/>
<dbReference type="PANTHER" id="PTHR38471:SF2">
    <property type="entry name" value="FOUR HELIX BUNDLE PROTEIN"/>
    <property type="match status" value="1"/>
</dbReference>
<name>A0A1W2GBA6_REIFA</name>
<evidence type="ECO:0000313" key="2">
    <source>
        <dbReference type="Proteomes" id="UP000192472"/>
    </source>
</evidence>
<evidence type="ECO:0000313" key="1">
    <source>
        <dbReference type="EMBL" id="SMD33960.1"/>
    </source>
</evidence>
<dbReference type="Proteomes" id="UP000192472">
    <property type="component" value="Unassembled WGS sequence"/>
</dbReference>
<accession>A0A1W2GBA6</accession>
<dbReference type="SUPFAM" id="SSF158446">
    <property type="entry name" value="IVS-encoded protein-like"/>
    <property type="match status" value="1"/>
</dbReference>
<dbReference type="RefSeq" id="WP_084372371.1">
    <property type="nucleotide sequence ID" value="NZ_FWYF01000002.1"/>
</dbReference>
<dbReference type="PANTHER" id="PTHR38471">
    <property type="entry name" value="FOUR HELIX BUNDLE PROTEIN"/>
    <property type="match status" value="1"/>
</dbReference>
<dbReference type="CDD" id="cd16377">
    <property type="entry name" value="23S_rRNA_IVP_like"/>
    <property type="match status" value="1"/>
</dbReference>
<gene>
    <name evidence="1" type="ORF">SAMN04488029_1767</name>
</gene>
<dbReference type="Gene3D" id="1.20.1440.60">
    <property type="entry name" value="23S rRNA-intervening sequence"/>
    <property type="match status" value="1"/>
</dbReference>
<reference evidence="1 2" key="1">
    <citation type="submission" date="2017-04" db="EMBL/GenBank/DDBJ databases">
        <authorList>
            <person name="Afonso C.L."/>
            <person name="Miller P.J."/>
            <person name="Scott M.A."/>
            <person name="Spackman E."/>
            <person name="Goraichik I."/>
            <person name="Dimitrov K.M."/>
            <person name="Suarez D.L."/>
            <person name="Swayne D.E."/>
        </authorList>
    </citation>
    <scope>NUCLEOTIDE SEQUENCE [LARGE SCALE GENOMIC DNA]</scope>
    <source>
        <strain evidence="1 2">DSM 26133</strain>
    </source>
</reference>
<proteinExistence type="predicted"/>
<dbReference type="EMBL" id="FWYF01000002">
    <property type="protein sequence ID" value="SMD33960.1"/>
    <property type="molecule type" value="Genomic_DNA"/>
</dbReference>
<organism evidence="1 2">
    <name type="scientific">Reichenbachiella faecimaris</name>
    <dbReference type="NCBI Taxonomy" id="692418"/>
    <lineage>
        <taxon>Bacteria</taxon>
        <taxon>Pseudomonadati</taxon>
        <taxon>Bacteroidota</taxon>
        <taxon>Cytophagia</taxon>
        <taxon>Cytophagales</taxon>
        <taxon>Reichenbachiellaceae</taxon>
        <taxon>Reichenbachiella</taxon>
    </lineage>
</organism>
<dbReference type="OrthoDB" id="9811959at2"/>
<protein>
    <submittedName>
        <fullName evidence="1">Four helix bundle protein</fullName>
    </submittedName>
</protein>
<keyword evidence="2" id="KW-1185">Reference proteome</keyword>
<dbReference type="Pfam" id="PF05635">
    <property type="entry name" value="23S_rRNA_IVP"/>
    <property type="match status" value="1"/>
</dbReference>
<sequence>MNRYQDLQVWKKSMDLVEEVYAVVKSFPNDEKFGLISQIRRCAVSIPSNIAEGSGRTSKKEFAHFLSIATGSLFELNTQIQISTRIGYLKNEKQEVLTQNIDEIHRMLFGLMTSLK</sequence>
<dbReference type="InterPro" id="IPR036583">
    <property type="entry name" value="23S_rRNA_IVS_sf"/>
</dbReference>
<dbReference type="NCBIfam" id="TIGR02436">
    <property type="entry name" value="four helix bundle protein"/>
    <property type="match status" value="1"/>
</dbReference>